<dbReference type="Proteomes" id="UP000028999">
    <property type="component" value="Unassembled WGS sequence"/>
</dbReference>
<proteinExistence type="predicted"/>
<keyword evidence="2" id="KW-1185">Reference proteome</keyword>
<organism evidence="1 2">
    <name type="scientific">Brassica napus</name>
    <name type="common">Rape</name>
    <dbReference type="NCBI Taxonomy" id="3708"/>
    <lineage>
        <taxon>Eukaryota</taxon>
        <taxon>Viridiplantae</taxon>
        <taxon>Streptophyta</taxon>
        <taxon>Embryophyta</taxon>
        <taxon>Tracheophyta</taxon>
        <taxon>Spermatophyta</taxon>
        <taxon>Magnoliopsida</taxon>
        <taxon>eudicotyledons</taxon>
        <taxon>Gunneridae</taxon>
        <taxon>Pentapetalae</taxon>
        <taxon>rosids</taxon>
        <taxon>malvids</taxon>
        <taxon>Brassicales</taxon>
        <taxon>Brassicaceae</taxon>
        <taxon>Brassiceae</taxon>
        <taxon>Brassica</taxon>
    </lineage>
</organism>
<sequence length="60" mass="7301">MFCCKLCFCDCKSLDAFNKHLSNKEHRKEEHRMLAHTQSFRRSLRQFKISKYHDQASFFS</sequence>
<dbReference type="EMBL" id="LK032008">
    <property type="protein sequence ID" value="CDY11008.1"/>
    <property type="molecule type" value="Genomic_DNA"/>
</dbReference>
<reference evidence="1 2" key="1">
    <citation type="journal article" date="2014" name="Science">
        <title>Plant genetics. Early allopolyploid evolution in the post-Neolithic Brassica napus oilseed genome.</title>
        <authorList>
            <person name="Chalhoub B."/>
            <person name="Denoeud F."/>
            <person name="Liu S."/>
            <person name="Parkin I.A."/>
            <person name="Tang H."/>
            <person name="Wang X."/>
            <person name="Chiquet J."/>
            <person name="Belcram H."/>
            <person name="Tong C."/>
            <person name="Samans B."/>
            <person name="Correa M."/>
            <person name="Da Silva C."/>
            <person name="Just J."/>
            <person name="Falentin C."/>
            <person name="Koh C.S."/>
            <person name="Le Clainche I."/>
            <person name="Bernard M."/>
            <person name="Bento P."/>
            <person name="Noel B."/>
            <person name="Labadie K."/>
            <person name="Alberti A."/>
            <person name="Charles M."/>
            <person name="Arnaud D."/>
            <person name="Guo H."/>
            <person name="Daviaud C."/>
            <person name="Alamery S."/>
            <person name="Jabbari K."/>
            <person name="Zhao M."/>
            <person name="Edger P.P."/>
            <person name="Chelaifa H."/>
            <person name="Tack D."/>
            <person name="Lassalle G."/>
            <person name="Mestiri I."/>
            <person name="Schnel N."/>
            <person name="Le Paslier M.C."/>
            <person name="Fan G."/>
            <person name="Renault V."/>
            <person name="Bayer P.E."/>
            <person name="Golicz A.A."/>
            <person name="Manoli S."/>
            <person name="Lee T.H."/>
            <person name="Thi V.H."/>
            <person name="Chalabi S."/>
            <person name="Hu Q."/>
            <person name="Fan C."/>
            <person name="Tollenaere R."/>
            <person name="Lu Y."/>
            <person name="Battail C."/>
            <person name="Shen J."/>
            <person name="Sidebottom C.H."/>
            <person name="Wang X."/>
            <person name="Canaguier A."/>
            <person name="Chauveau A."/>
            <person name="Berard A."/>
            <person name="Deniot G."/>
            <person name="Guan M."/>
            <person name="Liu Z."/>
            <person name="Sun F."/>
            <person name="Lim Y.P."/>
            <person name="Lyons E."/>
            <person name="Town C.D."/>
            <person name="Bancroft I."/>
            <person name="Wang X."/>
            <person name="Meng J."/>
            <person name="Ma J."/>
            <person name="Pires J.C."/>
            <person name="King G.J."/>
            <person name="Brunel D."/>
            <person name="Delourme R."/>
            <person name="Renard M."/>
            <person name="Aury J.M."/>
            <person name="Adams K.L."/>
            <person name="Batley J."/>
            <person name="Snowdon R.J."/>
            <person name="Tost J."/>
            <person name="Edwards D."/>
            <person name="Zhou Y."/>
            <person name="Hua W."/>
            <person name="Sharpe A.G."/>
            <person name="Paterson A.H."/>
            <person name="Guan C."/>
            <person name="Wincker P."/>
        </authorList>
    </citation>
    <scope>NUCLEOTIDE SEQUENCE [LARGE SCALE GENOMIC DNA]</scope>
    <source>
        <strain evidence="2">cv. Darmor-bzh</strain>
    </source>
</reference>
<gene>
    <name evidence="1" type="primary">BnaA03g46670D</name>
    <name evidence="1" type="ORF">GSBRNA2T00048957001</name>
</gene>
<dbReference type="Gramene" id="CDY11008">
    <property type="protein sequence ID" value="CDY11008"/>
    <property type="gene ID" value="GSBRNA2T00048957001"/>
</dbReference>
<protein>
    <submittedName>
        <fullName evidence="1">BnaA03g46670D protein</fullName>
    </submittedName>
</protein>
<name>A0A078FG15_BRANA</name>
<dbReference type="AlphaFoldDB" id="A0A078FG15"/>
<accession>A0A078FG15</accession>
<dbReference type="PaxDb" id="3708-A0A078FG15"/>
<evidence type="ECO:0000313" key="1">
    <source>
        <dbReference type="EMBL" id="CDY11008.1"/>
    </source>
</evidence>
<evidence type="ECO:0000313" key="2">
    <source>
        <dbReference type="Proteomes" id="UP000028999"/>
    </source>
</evidence>